<dbReference type="InterPro" id="IPR036388">
    <property type="entry name" value="WH-like_DNA-bd_sf"/>
</dbReference>
<dbReference type="SUPFAM" id="SSF88659">
    <property type="entry name" value="Sigma3 and sigma4 domains of RNA polymerase sigma factors"/>
    <property type="match status" value="1"/>
</dbReference>
<proteinExistence type="inferred from homology"/>
<dbReference type="PANTHER" id="PTHR43133:SF8">
    <property type="entry name" value="RNA POLYMERASE SIGMA FACTOR HI_1459-RELATED"/>
    <property type="match status" value="1"/>
</dbReference>
<organism evidence="7 8">
    <name type="scientific">Plantactinospora endophytica</name>
    <dbReference type="NCBI Taxonomy" id="673535"/>
    <lineage>
        <taxon>Bacteria</taxon>
        <taxon>Bacillati</taxon>
        <taxon>Actinomycetota</taxon>
        <taxon>Actinomycetes</taxon>
        <taxon>Micromonosporales</taxon>
        <taxon>Micromonosporaceae</taxon>
        <taxon>Plantactinospora</taxon>
    </lineage>
</organism>
<dbReference type="RefSeq" id="WP_203867139.1">
    <property type="nucleotide sequence ID" value="NZ_BONW01000016.1"/>
</dbReference>
<keyword evidence="5" id="KW-0804">Transcription</keyword>
<sequence>MLGSPDNDNADLLVRAADGDQVAWNALVDRYNNLLWSIARGFRLDVADAADAVQNTWLRLVENLDRIADPERLASWLGTTARRECLQLLRRAGRQPTAGTPELLTELPDPAPPLDTDLLRDERDAALWRALESLSERCRQLLRILMASPPPRYTEVAAALGMAVGTVGPARQRCLESLRQLAEADELLGGRASAAPERP</sequence>
<dbReference type="InterPro" id="IPR014284">
    <property type="entry name" value="RNA_pol_sigma-70_dom"/>
</dbReference>
<dbReference type="Pfam" id="PF04542">
    <property type="entry name" value="Sigma70_r2"/>
    <property type="match status" value="1"/>
</dbReference>
<dbReference type="Gene3D" id="1.10.10.10">
    <property type="entry name" value="Winged helix-like DNA-binding domain superfamily/Winged helix DNA-binding domain"/>
    <property type="match status" value="1"/>
</dbReference>
<dbReference type="SUPFAM" id="SSF88946">
    <property type="entry name" value="Sigma2 domain of RNA polymerase sigma factors"/>
    <property type="match status" value="1"/>
</dbReference>
<evidence type="ECO:0000313" key="8">
    <source>
        <dbReference type="Proteomes" id="UP000646749"/>
    </source>
</evidence>
<evidence type="ECO:0000256" key="1">
    <source>
        <dbReference type="ARBA" id="ARBA00010641"/>
    </source>
</evidence>
<dbReference type="PANTHER" id="PTHR43133">
    <property type="entry name" value="RNA POLYMERASE ECF-TYPE SIGMA FACTO"/>
    <property type="match status" value="1"/>
</dbReference>
<name>A0ABQ4E1Q9_9ACTN</name>
<dbReference type="InterPro" id="IPR013325">
    <property type="entry name" value="RNA_pol_sigma_r2"/>
</dbReference>
<evidence type="ECO:0000259" key="6">
    <source>
        <dbReference type="Pfam" id="PF04542"/>
    </source>
</evidence>
<comment type="caution">
    <text evidence="7">The sequence shown here is derived from an EMBL/GenBank/DDBJ whole genome shotgun (WGS) entry which is preliminary data.</text>
</comment>
<evidence type="ECO:0000256" key="3">
    <source>
        <dbReference type="ARBA" id="ARBA00023082"/>
    </source>
</evidence>
<evidence type="ECO:0000256" key="5">
    <source>
        <dbReference type="ARBA" id="ARBA00023163"/>
    </source>
</evidence>
<dbReference type="InterPro" id="IPR007627">
    <property type="entry name" value="RNA_pol_sigma70_r2"/>
</dbReference>
<gene>
    <name evidence="7" type="primary">rpoE_17</name>
    <name evidence="7" type="ORF">Pen02_35740</name>
</gene>
<keyword evidence="4" id="KW-0238">DNA-binding</keyword>
<keyword evidence="3" id="KW-0731">Sigma factor</keyword>
<dbReference type="InterPro" id="IPR039425">
    <property type="entry name" value="RNA_pol_sigma-70-like"/>
</dbReference>
<dbReference type="EMBL" id="BONW01000016">
    <property type="protein sequence ID" value="GIG88638.1"/>
    <property type="molecule type" value="Genomic_DNA"/>
</dbReference>
<dbReference type="Proteomes" id="UP000646749">
    <property type="component" value="Unassembled WGS sequence"/>
</dbReference>
<reference evidence="7 8" key="1">
    <citation type="submission" date="2021-01" db="EMBL/GenBank/DDBJ databases">
        <title>Whole genome shotgun sequence of Plantactinospora endophytica NBRC 110450.</title>
        <authorList>
            <person name="Komaki H."/>
            <person name="Tamura T."/>
        </authorList>
    </citation>
    <scope>NUCLEOTIDE SEQUENCE [LARGE SCALE GENOMIC DNA]</scope>
    <source>
        <strain evidence="7 8">NBRC 110450</strain>
    </source>
</reference>
<comment type="similarity">
    <text evidence="1">Belongs to the sigma-70 factor family. ECF subfamily.</text>
</comment>
<feature type="domain" description="RNA polymerase sigma-70 region 2" evidence="6">
    <location>
        <begin position="27"/>
        <end position="94"/>
    </location>
</feature>
<evidence type="ECO:0000313" key="7">
    <source>
        <dbReference type="EMBL" id="GIG88638.1"/>
    </source>
</evidence>
<dbReference type="Gene3D" id="1.10.1740.10">
    <property type="match status" value="1"/>
</dbReference>
<keyword evidence="8" id="KW-1185">Reference proteome</keyword>
<evidence type="ECO:0000256" key="2">
    <source>
        <dbReference type="ARBA" id="ARBA00023015"/>
    </source>
</evidence>
<dbReference type="InterPro" id="IPR013324">
    <property type="entry name" value="RNA_pol_sigma_r3/r4-like"/>
</dbReference>
<protein>
    <submittedName>
        <fullName evidence="7">RNA polymerase sigma factor</fullName>
    </submittedName>
</protein>
<dbReference type="NCBIfam" id="TIGR02937">
    <property type="entry name" value="sigma70-ECF"/>
    <property type="match status" value="1"/>
</dbReference>
<keyword evidence="2" id="KW-0805">Transcription regulation</keyword>
<accession>A0ABQ4E1Q9</accession>
<evidence type="ECO:0000256" key="4">
    <source>
        <dbReference type="ARBA" id="ARBA00023125"/>
    </source>
</evidence>